<dbReference type="Proteomes" id="UP000198242">
    <property type="component" value="Chromosome I"/>
</dbReference>
<name>A0A1C4ZG02_MICVI</name>
<accession>A0A1C4ZG02</accession>
<evidence type="ECO:0000313" key="1">
    <source>
        <dbReference type="EMBL" id="SCF31912.1"/>
    </source>
</evidence>
<protein>
    <submittedName>
        <fullName evidence="1">Uncharacterized protein</fullName>
    </submittedName>
</protein>
<proteinExistence type="predicted"/>
<evidence type="ECO:0000313" key="2">
    <source>
        <dbReference type="Proteomes" id="UP000198242"/>
    </source>
</evidence>
<gene>
    <name evidence="1" type="ORF">GA0074695_5532</name>
</gene>
<sequence length="126" mass="14811">MPKQRVRRIVVDGEVYRWRVRPVDPHWLTVRVWRDGERTPMADLRIPFDDPWVNYPVMLLAARHAPERFDEVFAREPVGPRHVANLIRVCVSQEWRCRTFEVVDGKVQPVSTPATQARNNVTNTDI</sequence>
<dbReference type="RefSeq" id="WP_157744648.1">
    <property type="nucleotide sequence ID" value="NZ_LT607411.1"/>
</dbReference>
<organism evidence="1 2">
    <name type="scientific">Micromonospora viridifaciens</name>
    <dbReference type="NCBI Taxonomy" id="1881"/>
    <lineage>
        <taxon>Bacteria</taxon>
        <taxon>Bacillati</taxon>
        <taxon>Actinomycetota</taxon>
        <taxon>Actinomycetes</taxon>
        <taxon>Micromonosporales</taxon>
        <taxon>Micromonosporaceae</taxon>
        <taxon>Micromonospora</taxon>
    </lineage>
</organism>
<reference evidence="2" key="1">
    <citation type="submission" date="2016-06" db="EMBL/GenBank/DDBJ databases">
        <authorList>
            <person name="Varghese N."/>
            <person name="Submissions Spin"/>
        </authorList>
    </citation>
    <scope>NUCLEOTIDE SEQUENCE [LARGE SCALE GENOMIC DNA]</scope>
    <source>
        <strain evidence="2">DSM 43909</strain>
    </source>
</reference>
<dbReference type="AlphaFoldDB" id="A0A1C4ZG02"/>
<dbReference type="OrthoDB" id="3388247at2"/>
<dbReference type="EMBL" id="LT607411">
    <property type="protein sequence ID" value="SCF31912.1"/>
    <property type="molecule type" value="Genomic_DNA"/>
</dbReference>
<keyword evidence="2" id="KW-1185">Reference proteome</keyword>